<dbReference type="Pfam" id="PF12079">
    <property type="entry name" value="DUF3558"/>
    <property type="match status" value="1"/>
</dbReference>
<dbReference type="InterPro" id="IPR024520">
    <property type="entry name" value="DUF3558"/>
</dbReference>
<sequence length="352" mass="37645">MRTDTGFVPRMEHTVATVHLVPRLVAVLSSILLLAGCAGADLAKQTFPRTTIPANAENVSDPSGTSQKSPPPADGEPVDPAFAADKLRLVDPCELLDEDVLKRFGTPGDRSRSGFSRCSNFMKDKGGKDLAVTVEVGQTMTTELKNADKQLAGLRSYEQVLENSACFVSVITQDEPGLGLTVQIGYEDGDACAPGREMAEAVVRQIKERSATRTPAKGSLITLDPCVLPDKAAVDAAAGDDYRLYPYGLHNCAWVGDDRELTLAFREAYIPDDRKFDDKQTDVDLGGGVTGYQVSSSTAFPSCEVKWVQRVGSDNEGELVQVKSAGPKAAEFDRCATAVTFAKAIIGKIPKG</sequence>
<comment type="caution">
    <text evidence="2">The sequence shown here is derived from an EMBL/GenBank/DDBJ whole genome shotgun (WGS) entry which is preliminary data.</text>
</comment>
<evidence type="ECO:0000313" key="3">
    <source>
        <dbReference type="Proteomes" id="UP000268727"/>
    </source>
</evidence>
<feature type="compositionally biased region" description="Polar residues" evidence="1">
    <location>
        <begin position="53"/>
        <end position="68"/>
    </location>
</feature>
<dbReference type="AlphaFoldDB" id="A0A3N1HDY8"/>
<accession>A0A3N1HDY8</accession>
<evidence type="ECO:0000256" key="1">
    <source>
        <dbReference type="SAM" id="MobiDB-lite"/>
    </source>
</evidence>
<organism evidence="2 3">
    <name type="scientific">Saccharothrix texasensis</name>
    <dbReference type="NCBI Taxonomy" id="103734"/>
    <lineage>
        <taxon>Bacteria</taxon>
        <taxon>Bacillati</taxon>
        <taxon>Actinomycetota</taxon>
        <taxon>Actinomycetes</taxon>
        <taxon>Pseudonocardiales</taxon>
        <taxon>Pseudonocardiaceae</taxon>
        <taxon>Saccharothrix</taxon>
    </lineage>
</organism>
<gene>
    <name evidence="2" type="ORF">EDD40_5894</name>
</gene>
<protein>
    <submittedName>
        <fullName evidence="2">Uncharacterized protein DUF3558</fullName>
    </submittedName>
</protein>
<feature type="region of interest" description="Disordered" evidence="1">
    <location>
        <begin position="53"/>
        <end position="80"/>
    </location>
</feature>
<dbReference type="Proteomes" id="UP000268727">
    <property type="component" value="Unassembled WGS sequence"/>
</dbReference>
<name>A0A3N1HDY8_9PSEU</name>
<reference evidence="2 3" key="1">
    <citation type="submission" date="2018-11" db="EMBL/GenBank/DDBJ databases">
        <title>Sequencing the genomes of 1000 actinobacteria strains.</title>
        <authorList>
            <person name="Klenk H.-P."/>
        </authorList>
    </citation>
    <scope>NUCLEOTIDE SEQUENCE [LARGE SCALE GENOMIC DNA]</scope>
    <source>
        <strain evidence="2 3">DSM 44231</strain>
    </source>
</reference>
<keyword evidence="3" id="KW-1185">Reference proteome</keyword>
<dbReference type="EMBL" id="RJKM01000001">
    <property type="protein sequence ID" value="ROP40482.1"/>
    <property type="molecule type" value="Genomic_DNA"/>
</dbReference>
<proteinExistence type="predicted"/>
<evidence type="ECO:0000313" key="2">
    <source>
        <dbReference type="EMBL" id="ROP40482.1"/>
    </source>
</evidence>